<organism evidence="1 2">
    <name type="scientific">Rubroshorea leprosula</name>
    <dbReference type="NCBI Taxonomy" id="152421"/>
    <lineage>
        <taxon>Eukaryota</taxon>
        <taxon>Viridiplantae</taxon>
        <taxon>Streptophyta</taxon>
        <taxon>Embryophyta</taxon>
        <taxon>Tracheophyta</taxon>
        <taxon>Spermatophyta</taxon>
        <taxon>Magnoliopsida</taxon>
        <taxon>eudicotyledons</taxon>
        <taxon>Gunneridae</taxon>
        <taxon>Pentapetalae</taxon>
        <taxon>rosids</taxon>
        <taxon>malvids</taxon>
        <taxon>Malvales</taxon>
        <taxon>Dipterocarpaceae</taxon>
        <taxon>Rubroshorea</taxon>
    </lineage>
</organism>
<name>A0AAV5L4L1_9ROSI</name>
<dbReference type="Proteomes" id="UP001054252">
    <property type="component" value="Unassembled WGS sequence"/>
</dbReference>
<keyword evidence="2" id="KW-1185">Reference proteome</keyword>
<accession>A0AAV5L4L1</accession>
<protein>
    <submittedName>
        <fullName evidence="1">Uncharacterized protein</fullName>
    </submittedName>
</protein>
<dbReference type="AlphaFoldDB" id="A0AAV5L4L1"/>
<proteinExistence type="predicted"/>
<evidence type="ECO:0000313" key="2">
    <source>
        <dbReference type="Proteomes" id="UP001054252"/>
    </source>
</evidence>
<sequence length="82" mass="8492">MGCGCSDVCFGLQGDPMVVELLDAIFVKAVGLIAGIKESVEGEEMEEKLLVSGVALVGKGYALRFEAVGKRVAYGPGRKDGG</sequence>
<dbReference type="EMBL" id="BPVZ01000093">
    <property type="protein sequence ID" value="GKV31884.1"/>
    <property type="molecule type" value="Genomic_DNA"/>
</dbReference>
<gene>
    <name evidence="1" type="ORF">SLEP1_g40541</name>
</gene>
<evidence type="ECO:0000313" key="1">
    <source>
        <dbReference type="EMBL" id="GKV31884.1"/>
    </source>
</evidence>
<comment type="caution">
    <text evidence="1">The sequence shown here is derived from an EMBL/GenBank/DDBJ whole genome shotgun (WGS) entry which is preliminary data.</text>
</comment>
<reference evidence="1 2" key="1">
    <citation type="journal article" date="2021" name="Commun. Biol.">
        <title>The genome of Shorea leprosula (Dipterocarpaceae) highlights the ecological relevance of drought in aseasonal tropical rainforests.</title>
        <authorList>
            <person name="Ng K.K.S."/>
            <person name="Kobayashi M.J."/>
            <person name="Fawcett J.A."/>
            <person name="Hatakeyama M."/>
            <person name="Paape T."/>
            <person name="Ng C.H."/>
            <person name="Ang C.C."/>
            <person name="Tnah L.H."/>
            <person name="Lee C.T."/>
            <person name="Nishiyama T."/>
            <person name="Sese J."/>
            <person name="O'Brien M.J."/>
            <person name="Copetti D."/>
            <person name="Mohd Noor M.I."/>
            <person name="Ong R.C."/>
            <person name="Putra M."/>
            <person name="Sireger I.Z."/>
            <person name="Indrioko S."/>
            <person name="Kosugi Y."/>
            <person name="Izuno A."/>
            <person name="Isagi Y."/>
            <person name="Lee S.L."/>
            <person name="Shimizu K.K."/>
        </authorList>
    </citation>
    <scope>NUCLEOTIDE SEQUENCE [LARGE SCALE GENOMIC DNA]</scope>
    <source>
        <strain evidence="1">214</strain>
    </source>
</reference>